<evidence type="ECO:0000313" key="2">
    <source>
        <dbReference type="Proteomes" id="UP000429595"/>
    </source>
</evidence>
<dbReference type="RefSeq" id="WP_152150411.1">
    <property type="nucleotide sequence ID" value="NZ_WEIO01000003.1"/>
</dbReference>
<dbReference type="Pfam" id="PF14183">
    <property type="entry name" value="YwpF"/>
    <property type="match status" value="1"/>
</dbReference>
<evidence type="ECO:0000313" key="1">
    <source>
        <dbReference type="EMBL" id="KAB7707447.1"/>
    </source>
</evidence>
<name>A0A6I1FGQ1_9BACI</name>
<sequence>MKTFKIAGFYFAGQNDAQEIKVMDGLIINREDDKRSWLIELFVDSAYEGILREHENHEDDLKVQVIITHPDNDPALFSARMRELNKLENGISVLFEGKLMQMRTEYAKQVLSDLVQEGLEGDDLIDTFSTYLKKRINTPSVKRT</sequence>
<dbReference type="InterPro" id="IPR025573">
    <property type="entry name" value="YwpF"/>
</dbReference>
<dbReference type="EMBL" id="WEIO01000003">
    <property type="protein sequence ID" value="KAB7707447.1"/>
    <property type="molecule type" value="Genomic_DNA"/>
</dbReference>
<comment type="caution">
    <text evidence="1">The sequence shown here is derived from an EMBL/GenBank/DDBJ whole genome shotgun (WGS) entry which is preliminary data.</text>
</comment>
<proteinExistence type="predicted"/>
<evidence type="ECO:0008006" key="3">
    <source>
        <dbReference type="Google" id="ProtNLM"/>
    </source>
</evidence>
<protein>
    <recommendedName>
        <fullName evidence="3">YwpF-like protein</fullName>
    </recommendedName>
</protein>
<accession>A0A6I1FGQ1</accession>
<dbReference type="AlphaFoldDB" id="A0A6I1FGQ1"/>
<organism evidence="1 2">
    <name type="scientific">Bacillus aerolatus</name>
    <dbReference type="NCBI Taxonomy" id="2653354"/>
    <lineage>
        <taxon>Bacteria</taxon>
        <taxon>Bacillati</taxon>
        <taxon>Bacillota</taxon>
        <taxon>Bacilli</taxon>
        <taxon>Bacillales</taxon>
        <taxon>Bacillaceae</taxon>
        <taxon>Bacillus</taxon>
    </lineage>
</organism>
<keyword evidence="2" id="KW-1185">Reference proteome</keyword>
<dbReference type="Proteomes" id="UP000429595">
    <property type="component" value="Unassembled WGS sequence"/>
</dbReference>
<gene>
    <name evidence="1" type="ORF">F9802_06755</name>
</gene>
<reference evidence="1 2" key="1">
    <citation type="submission" date="2019-10" db="EMBL/GenBank/DDBJ databases">
        <title>Bacillus aerolatum sp. nov., isolated from bioaerosol of sport playgrounds.</title>
        <authorList>
            <person name="Chen P."/>
            <person name="Zhang G."/>
        </authorList>
    </citation>
    <scope>NUCLEOTIDE SEQUENCE [LARGE SCALE GENOMIC DNA]</scope>
    <source>
        <strain evidence="1 2">CX253</strain>
    </source>
</reference>